<evidence type="ECO:0000256" key="9">
    <source>
        <dbReference type="SAM" id="Phobius"/>
    </source>
</evidence>
<keyword evidence="5 9" id="KW-0472">Membrane</keyword>
<feature type="transmembrane region" description="Helical" evidence="9">
    <location>
        <begin position="175"/>
        <end position="195"/>
    </location>
</feature>
<accession>A8XHV5</accession>
<dbReference type="Proteomes" id="UP000008549">
    <property type="component" value="Unassembled WGS sequence"/>
</dbReference>
<feature type="transmembrane region" description="Helical" evidence="9">
    <location>
        <begin position="259"/>
        <end position="276"/>
    </location>
</feature>
<dbReference type="HOGENOM" id="CLU_611429_0_0_1"/>
<dbReference type="InterPro" id="IPR012506">
    <property type="entry name" value="TMEM86B-like"/>
</dbReference>
<dbReference type="eggNOG" id="KOG4804">
    <property type="taxonomic scope" value="Eukaryota"/>
</dbReference>
<dbReference type="FunCoup" id="A8XHV5">
    <property type="interactions" value="117"/>
</dbReference>
<dbReference type="GO" id="GO:0016020">
    <property type="term" value="C:membrane"/>
    <property type="evidence" value="ECO:0000318"/>
    <property type="project" value="GO_Central"/>
</dbReference>
<feature type="transmembrane region" description="Helical" evidence="9">
    <location>
        <begin position="5"/>
        <end position="22"/>
    </location>
</feature>
<protein>
    <recommendedName>
        <fullName evidence="6">lysoplasmalogenase</fullName>
        <ecNumber evidence="6">3.3.2.2</ecNumber>
    </recommendedName>
</protein>
<evidence type="ECO:0000256" key="7">
    <source>
        <dbReference type="ARBA" id="ARBA00049458"/>
    </source>
</evidence>
<dbReference type="EC" id="3.3.2.2" evidence="6"/>
<feature type="transmembrane region" description="Helical" evidence="9">
    <location>
        <begin position="306"/>
        <end position="323"/>
    </location>
</feature>
<feature type="transmembrane region" description="Helical" evidence="9">
    <location>
        <begin position="141"/>
        <end position="163"/>
    </location>
</feature>
<comment type="subcellular location">
    <subcellularLocation>
        <location evidence="1">Membrane</location>
        <topology evidence="1">Multi-pass membrane protein</topology>
    </subcellularLocation>
</comment>
<feature type="transmembrane region" description="Helical" evidence="9">
    <location>
        <begin position="34"/>
        <end position="51"/>
    </location>
</feature>
<reference evidence="10 11" key="1">
    <citation type="journal article" date="2003" name="PLoS Biol.">
        <title>The genome sequence of Caenorhabditis briggsae: a platform for comparative genomics.</title>
        <authorList>
            <person name="Stein L.D."/>
            <person name="Bao Z."/>
            <person name="Blasiar D."/>
            <person name="Blumenthal T."/>
            <person name="Brent M.R."/>
            <person name="Chen N."/>
            <person name="Chinwalla A."/>
            <person name="Clarke L."/>
            <person name="Clee C."/>
            <person name="Coghlan A."/>
            <person name="Coulson A."/>
            <person name="D'Eustachio P."/>
            <person name="Fitch D.H."/>
            <person name="Fulton L.A."/>
            <person name="Fulton R.E."/>
            <person name="Griffiths-Jones S."/>
            <person name="Harris T.W."/>
            <person name="Hillier L.W."/>
            <person name="Kamath R."/>
            <person name="Kuwabara P.E."/>
            <person name="Mardis E.R."/>
            <person name="Marra M.A."/>
            <person name="Miner T.L."/>
            <person name="Minx P."/>
            <person name="Mullikin J.C."/>
            <person name="Plumb R.W."/>
            <person name="Rogers J."/>
            <person name="Schein J.E."/>
            <person name="Sohrmann M."/>
            <person name="Spieth J."/>
            <person name="Stajich J.E."/>
            <person name="Wei C."/>
            <person name="Willey D."/>
            <person name="Wilson R.K."/>
            <person name="Durbin R."/>
            <person name="Waterston R.H."/>
        </authorList>
    </citation>
    <scope>NUCLEOTIDE SEQUENCE [LARGE SCALE GENOMIC DNA]</scope>
    <source>
        <strain evidence="10 11">AF16</strain>
    </source>
</reference>
<dbReference type="EMBL" id="HE600919">
    <property type="protein sequence ID" value="CAP32221.1"/>
    <property type="molecule type" value="Genomic_DNA"/>
</dbReference>
<evidence type="ECO:0000256" key="2">
    <source>
        <dbReference type="ARBA" id="ARBA00007375"/>
    </source>
</evidence>
<dbReference type="RefSeq" id="XP_002630026.1">
    <property type="nucleotide sequence ID" value="XM_002629980.1"/>
</dbReference>
<dbReference type="PANTHER" id="PTHR31885:SF6">
    <property type="entry name" value="GH04784P"/>
    <property type="match status" value="1"/>
</dbReference>
<comment type="catalytic activity">
    <reaction evidence="7">
        <text>a 1-O-(1Z-alkenyl)-sn-glycero-3-phosphoethanolamine + H2O = a 2,3-saturated aldehyde + sn-glycero-3-phosphoethanolamine</text>
        <dbReference type="Rhea" id="RHEA:16905"/>
        <dbReference type="ChEBI" id="CHEBI:15377"/>
        <dbReference type="ChEBI" id="CHEBI:73359"/>
        <dbReference type="ChEBI" id="CHEBI:77288"/>
        <dbReference type="ChEBI" id="CHEBI:143890"/>
        <dbReference type="EC" id="3.3.2.2"/>
    </reaction>
</comment>
<dbReference type="CTD" id="8573304"/>
<comment type="similarity">
    <text evidence="2">Belongs to the TMEM86 family.</text>
</comment>
<keyword evidence="3 9" id="KW-0812">Transmembrane</keyword>
<dbReference type="InParanoid" id="A8XHV5"/>
<evidence type="ECO:0000256" key="6">
    <source>
        <dbReference type="ARBA" id="ARBA00035673"/>
    </source>
</evidence>
<feature type="transmembrane region" description="Helical" evidence="9">
    <location>
        <begin position="85"/>
        <end position="102"/>
    </location>
</feature>
<dbReference type="PANTHER" id="PTHR31885">
    <property type="entry name" value="GH04784P"/>
    <property type="match status" value="1"/>
</dbReference>
<evidence type="ECO:0000256" key="4">
    <source>
        <dbReference type="ARBA" id="ARBA00022989"/>
    </source>
</evidence>
<evidence type="ECO:0000256" key="5">
    <source>
        <dbReference type="ARBA" id="ARBA00023136"/>
    </source>
</evidence>
<gene>
    <name evidence="10 12" type="ORF">CBG13393</name>
    <name evidence="10" type="ORF">CBG_13393</name>
</gene>
<organism evidence="10 11">
    <name type="scientific">Caenorhabditis briggsae</name>
    <dbReference type="NCBI Taxonomy" id="6238"/>
    <lineage>
        <taxon>Eukaryota</taxon>
        <taxon>Metazoa</taxon>
        <taxon>Ecdysozoa</taxon>
        <taxon>Nematoda</taxon>
        <taxon>Chromadorea</taxon>
        <taxon>Rhabditida</taxon>
        <taxon>Rhabditina</taxon>
        <taxon>Rhabditomorpha</taxon>
        <taxon>Rhabditoidea</taxon>
        <taxon>Rhabditidae</taxon>
        <taxon>Peloderinae</taxon>
        <taxon>Caenorhabditis</taxon>
    </lineage>
</organism>
<dbReference type="WormBase" id="CBG13393">
    <property type="protein sequence ID" value="CBP38838"/>
    <property type="gene ID" value="WBGene00034167"/>
</dbReference>
<feature type="transmembrane region" description="Helical" evidence="9">
    <location>
        <begin position="424"/>
        <end position="443"/>
    </location>
</feature>
<feature type="transmembrane region" description="Helical" evidence="9">
    <location>
        <begin position="226"/>
        <end position="247"/>
    </location>
</feature>
<evidence type="ECO:0000313" key="10">
    <source>
        <dbReference type="EMBL" id="CAP32221.1"/>
    </source>
</evidence>
<feature type="transmembrane region" description="Helical" evidence="9">
    <location>
        <begin position="400"/>
        <end position="418"/>
    </location>
</feature>
<dbReference type="Pfam" id="PF07947">
    <property type="entry name" value="YhhN"/>
    <property type="match status" value="1"/>
</dbReference>
<evidence type="ECO:0000256" key="8">
    <source>
        <dbReference type="ARBA" id="ARBA00049560"/>
    </source>
</evidence>
<dbReference type="KEGG" id="cbr:CBG_13393"/>
<dbReference type="GO" id="GO:0047408">
    <property type="term" value="F:alkenylglycerophosphocholine hydrolase activity"/>
    <property type="evidence" value="ECO:0007669"/>
    <property type="project" value="UniProtKB-EC"/>
</dbReference>
<dbReference type="GO" id="GO:0016787">
    <property type="term" value="F:hydrolase activity"/>
    <property type="evidence" value="ECO:0000318"/>
    <property type="project" value="GO_Central"/>
</dbReference>
<evidence type="ECO:0000313" key="11">
    <source>
        <dbReference type="Proteomes" id="UP000008549"/>
    </source>
</evidence>
<reference evidence="10 11" key="2">
    <citation type="journal article" date="2011" name="PLoS Genet.">
        <title>Caenorhabditis briggsae recombinant inbred line genotypes reveal inter-strain incompatibility and the evolution of recombination.</title>
        <authorList>
            <person name="Ross J.A."/>
            <person name="Koboldt D.C."/>
            <person name="Staisch J.E."/>
            <person name="Chamberlin H.M."/>
            <person name="Gupta B.P."/>
            <person name="Miller R.D."/>
            <person name="Baird S.E."/>
            <person name="Haag E.S."/>
        </authorList>
    </citation>
    <scope>NUCLEOTIDE SEQUENCE [LARGE SCALE GENOMIC DNA]</scope>
    <source>
        <strain evidence="10 11">AF16</strain>
    </source>
</reference>
<keyword evidence="4 9" id="KW-1133">Transmembrane helix</keyword>
<sequence length="448" mass="49726">MRSQFSSIGLAYFLLVANFYYQSNGFNDHYTLSYSFWKVTPIILLTAFAYLNGGGLGKEHRKTMAAGLFFGGVGDWIIGMRHDGIILGALAFGIGHLFYLSLFRHHETKVHSKFLLGMLAWALVIGQLCFVPMLADHRGPLVVFASYSLLLSTCTLTAVSQFLNGSKSQNKEGLLYRAIGFFLFYISDSVLMLSHTGYWKLAPSFCVLSTYYTAQYFILYGNTMAVPTMLSPAQCLAIYGGSTLLAYIETSKFEKNHHVLLSAPLVILAMLSLATTMNPKARFATAMSFLMSAIATYFQSVNRTGPTSAIFYTIANVFYYFSYRDIVTKVSSPIIFLAFCLSFGQFLHLIQDLLVAIPFLATILTILLASHVLILATSASLCQNGQHGDYDARQASTMRLVGSVLAWISTFLLLINSFQTHTKALHSVSRIIFYLGNAMLFIANERAF</sequence>
<evidence type="ECO:0000256" key="1">
    <source>
        <dbReference type="ARBA" id="ARBA00004141"/>
    </source>
</evidence>
<feature type="transmembrane region" description="Helical" evidence="9">
    <location>
        <begin position="356"/>
        <end position="379"/>
    </location>
</feature>
<comment type="catalytic activity">
    <reaction evidence="8">
        <text>a 1-O-(1Z-alkenyl)-sn-glycero-3-phosphocholine + H2O = a 2,3-saturated aldehyde + sn-glycerol 3-phosphocholine</text>
        <dbReference type="Rhea" id="RHEA:22544"/>
        <dbReference type="ChEBI" id="CHEBI:15377"/>
        <dbReference type="ChEBI" id="CHEBI:16870"/>
        <dbReference type="ChEBI" id="CHEBI:73359"/>
        <dbReference type="ChEBI" id="CHEBI:77287"/>
        <dbReference type="EC" id="3.3.2.2"/>
    </reaction>
</comment>
<feature type="transmembrane region" description="Helical" evidence="9">
    <location>
        <begin position="330"/>
        <end position="350"/>
    </location>
</feature>
<dbReference type="AlphaFoldDB" id="A8XHV5"/>
<dbReference type="STRING" id="6238.A8XHV5"/>
<dbReference type="GeneID" id="8573304"/>
<evidence type="ECO:0000256" key="3">
    <source>
        <dbReference type="ARBA" id="ARBA00022692"/>
    </source>
</evidence>
<feature type="transmembrane region" description="Helical" evidence="9">
    <location>
        <begin position="114"/>
        <end position="135"/>
    </location>
</feature>
<name>A8XHV5_CAEBR</name>
<evidence type="ECO:0000313" key="12">
    <source>
        <dbReference type="WormBase" id="CBG13393"/>
    </source>
</evidence>
<proteinExistence type="inferred from homology"/>
<feature type="transmembrane region" description="Helical" evidence="9">
    <location>
        <begin position="63"/>
        <end position="79"/>
    </location>
</feature>
<keyword evidence="11" id="KW-1185">Reference proteome</keyword>